<keyword evidence="3" id="KW-1185">Reference proteome</keyword>
<organism evidence="2 3">
    <name type="scientific">Thiomicrorhabdus heinhorstiae</name>
    <dbReference type="NCBI Taxonomy" id="2748010"/>
    <lineage>
        <taxon>Bacteria</taxon>
        <taxon>Pseudomonadati</taxon>
        <taxon>Pseudomonadota</taxon>
        <taxon>Gammaproteobacteria</taxon>
        <taxon>Thiotrichales</taxon>
        <taxon>Piscirickettsiaceae</taxon>
        <taxon>Thiomicrorhabdus</taxon>
    </lineage>
</organism>
<evidence type="ECO:0008006" key="4">
    <source>
        <dbReference type="Google" id="ProtNLM"/>
    </source>
</evidence>
<dbReference type="EMBL" id="JACBGI020000001">
    <property type="protein sequence ID" value="MBF6056934.1"/>
    <property type="molecule type" value="Genomic_DNA"/>
</dbReference>
<evidence type="ECO:0000313" key="3">
    <source>
        <dbReference type="Proteomes" id="UP001193680"/>
    </source>
</evidence>
<protein>
    <recommendedName>
        <fullName evidence="4">Peptidoglycan-binding protein CsiV</fullName>
    </recommendedName>
</protein>
<dbReference type="RefSeq" id="WP_194947291.1">
    <property type="nucleotide sequence ID" value="NZ_JACBGI020000001.1"/>
</dbReference>
<feature type="chain" id="PRO_5045210072" description="Peptidoglycan-binding protein CsiV" evidence="1">
    <location>
        <begin position="30"/>
        <end position="204"/>
    </location>
</feature>
<keyword evidence="1" id="KW-0732">Signal</keyword>
<reference evidence="2 3" key="1">
    <citation type="submission" date="2020-06" db="EMBL/GenBank/DDBJ databases">
        <authorList>
            <person name="Scott K."/>
        </authorList>
    </citation>
    <scope>NUCLEOTIDE SEQUENCE [LARGE SCALE GENOMIC DNA]</scope>
    <source>
        <strain evidence="2 3">HH1</strain>
    </source>
</reference>
<reference evidence="2 3" key="2">
    <citation type="submission" date="2020-11" db="EMBL/GenBank/DDBJ databases">
        <title>Sulfur oxidizing isolate from Hospital Hole Sinkhole.</title>
        <authorList>
            <person name="Scott K.M."/>
        </authorList>
    </citation>
    <scope>NUCLEOTIDE SEQUENCE [LARGE SCALE GENOMIC DNA]</scope>
    <source>
        <strain evidence="2 3">HH1</strain>
    </source>
</reference>
<sequence length="204" mass="23665">MLQRYLPNTVTQCFLIGLSALIFASSVKAAEKSLTVEVIVFENFATKNWLEEFWPNLQQQPHANRPAKSFRSFPSANNGLNSVVNRMQASKGYRILFHQTWTQAFSGSKNGPLTLIENSASSSTQFQGYLQFYKMRYPHVKMDMQFQRYIPRNIRDSFAIKQQMSEVELPSSWRFDWQATSKLEQGKLYYLDHPLLGVLIEVHK</sequence>
<feature type="signal peptide" evidence="1">
    <location>
        <begin position="1"/>
        <end position="29"/>
    </location>
</feature>
<comment type="caution">
    <text evidence="2">The sequence shown here is derived from an EMBL/GenBank/DDBJ whole genome shotgun (WGS) entry which is preliminary data.</text>
</comment>
<dbReference type="Proteomes" id="UP001193680">
    <property type="component" value="Unassembled WGS sequence"/>
</dbReference>
<accession>A0ABS0BUD3</accession>
<dbReference type="InterPro" id="IPR021241">
    <property type="entry name" value="CsiV"/>
</dbReference>
<evidence type="ECO:0000256" key="1">
    <source>
        <dbReference type="SAM" id="SignalP"/>
    </source>
</evidence>
<proteinExistence type="predicted"/>
<gene>
    <name evidence="2" type="ORF">H8792_001125</name>
</gene>
<name>A0ABS0BUD3_9GAMM</name>
<evidence type="ECO:0000313" key="2">
    <source>
        <dbReference type="EMBL" id="MBF6056934.1"/>
    </source>
</evidence>
<dbReference type="Pfam" id="PF10972">
    <property type="entry name" value="CsiV"/>
    <property type="match status" value="1"/>
</dbReference>